<keyword evidence="1" id="KW-1133">Transmembrane helix</keyword>
<dbReference type="Proteomes" id="UP001158067">
    <property type="component" value="Unassembled WGS sequence"/>
</dbReference>
<dbReference type="EMBL" id="FXUG01000013">
    <property type="protein sequence ID" value="SMP70578.1"/>
    <property type="molecule type" value="Genomic_DNA"/>
</dbReference>
<protein>
    <submittedName>
        <fullName evidence="2">Paraquat-inducible protein A</fullName>
    </submittedName>
</protein>
<dbReference type="RefSeq" id="WP_283434337.1">
    <property type="nucleotide sequence ID" value="NZ_CAWLDM010000001.1"/>
</dbReference>
<gene>
    <name evidence="2" type="ORF">SAMN06265222_11383</name>
</gene>
<name>A0ABY1QKH3_9BACT</name>
<evidence type="ECO:0000313" key="3">
    <source>
        <dbReference type="Proteomes" id="UP001158067"/>
    </source>
</evidence>
<proteinExistence type="predicted"/>
<keyword evidence="1" id="KW-0812">Transmembrane</keyword>
<feature type="transmembrane region" description="Helical" evidence="1">
    <location>
        <begin position="96"/>
        <end position="123"/>
    </location>
</feature>
<reference evidence="2 3" key="1">
    <citation type="submission" date="2017-05" db="EMBL/GenBank/DDBJ databases">
        <authorList>
            <person name="Varghese N."/>
            <person name="Submissions S."/>
        </authorList>
    </citation>
    <scope>NUCLEOTIDE SEQUENCE [LARGE SCALE GENOMIC DNA]</scope>
    <source>
        <strain evidence="2 3">DSM 25457</strain>
    </source>
</reference>
<comment type="caution">
    <text evidence="2">The sequence shown here is derived from an EMBL/GenBank/DDBJ whole genome shotgun (WGS) entry which is preliminary data.</text>
</comment>
<dbReference type="Pfam" id="PF04403">
    <property type="entry name" value="PqiA"/>
    <property type="match status" value="1"/>
</dbReference>
<accession>A0ABY1QKH3</accession>
<feature type="transmembrane region" description="Helical" evidence="1">
    <location>
        <begin position="169"/>
        <end position="190"/>
    </location>
</feature>
<feature type="transmembrane region" description="Helical" evidence="1">
    <location>
        <begin position="51"/>
        <end position="72"/>
    </location>
</feature>
<sequence>MSSLKACHCCGLIHRLPELSDGESALCTRCQTPIVSPGSEASAEMSASRTAAAAFAAFVLFWPAILLPILSIEKLGRHHEQSVLSGTIELLNTGNYFVGGVVLLFSILFPMTKLVLLLELSCLQLLHARHKAATLRWMEHAGRWSMMDVMLLAFLVMLVKLGSLVHFNFGPAVIAFTGCVTMSMIASLSFDPHSLWKDTTA</sequence>
<organism evidence="2 3">
    <name type="scientific">Neorhodopirellula lusitana</name>
    <dbReference type="NCBI Taxonomy" id="445327"/>
    <lineage>
        <taxon>Bacteria</taxon>
        <taxon>Pseudomonadati</taxon>
        <taxon>Planctomycetota</taxon>
        <taxon>Planctomycetia</taxon>
        <taxon>Pirellulales</taxon>
        <taxon>Pirellulaceae</taxon>
        <taxon>Neorhodopirellula</taxon>
    </lineage>
</organism>
<dbReference type="InterPro" id="IPR007498">
    <property type="entry name" value="PqiA-like"/>
</dbReference>
<keyword evidence="1" id="KW-0472">Membrane</keyword>
<evidence type="ECO:0000256" key="1">
    <source>
        <dbReference type="SAM" id="Phobius"/>
    </source>
</evidence>
<evidence type="ECO:0000313" key="2">
    <source>
        <dbReference type="EMBL" id="SMP70578.1"/>
    </source>
</evidence>
<feature type="transmembrane region" description="Helical" evidence="1">
    <location>
        <begin position="144"/>
        <end position="163"/>
    </location>
</feature>
<keyword evidence="3" id="KW-1185">Reference proteome</keyword>